<reference evidence="1" key="1">
    <citation type="submission" date="2014-11" db="EMBL/GenBank/DDBJ databases">
        <authorList>
            <person name="Amaro Gonzalez C."/>
        </authorList>
    </citation>
    <scope>NUCLEOTIDE SEQUENCE</scope>
</reference>
<reference evidence="1" key="2">
    <citation type="journal article" date="2015" name="Fish Shellfish Immunol.">
        <title>Early steps in the European eel (Anguilla anguilla)-Vibrio vulnificus interaction in the gills: Role of the RtxA13 toxin.</title>
        <authorList>
            <person name="Callol A."/>
            <person name="Pajuelo D."/>
            <person name="Ebbesson L."/>
            <person name="Teles M."/>
            <person name="MacKenzie S."/>
            <person name="Amaro C."/>
        </authorList>
    </citation>
    <scope>NUCLEOTIDE SEQUENCE</scope>
</reference>
<name>A0A0E9UN36_ANGAN</name>
<organism evidence="1">
    <name type="scientific">Anguilla anguilla</name>
    <name type="common">European freshwater eel</name>
    <name type="synonym">Muraena anguilla</name>
    <dbReference type="NCBI Taxonomy" id="7936"/>
    <lineage>
        <taxon>Eukaryota</taxon>
        <taxon>Metazoa</taxon>
        <taxon>Chordata</taxon>
        <taxon>Craniata</taxon>
        <taxon>Vertebrata</taxon>
        <taxon>Euteleostomi</taxon>
        <taxon>Actinopterygii</taxon>
        <taxon>Neopterygii</taxon>
        <taxon>Teleostei</taxon>
        <taxon>Anguilliformes</taxon>
        <taxon>Anguillidae</taxon>
        <taxon>Anguilla</taxon>
    </lineage>
</organism>
<dbReference type="AlphaFoldDB" id="A0A0E9UN36"/>
<protein>
    <submittedName>
        <fullName evidence="1">Uncharacterized protein</fullName>
    </submittedName>
</protein>
<evidence type="ECO:0000313" key="1">
    <source>
        <dbReference type="EMBL" id="JAH67176.1"/>
    </source>
</evidence>
<proteinExistence type="predicted"/>
<accession>A0A0E9UN36</accession>
<dbReference type="EMBL" id="GBXM01041401">
    <property type="protein sequence ID" value="JAH67176.1"/>
    <property type="molecule type" value="Transcribed_RNA"/>
</dbReference>
<sequence length="37" mass="4219">MLMAVSFALNSRQLGEQCMVMAFSWCTKFGHRLSSHI</sequence>